<evidence type="ECO:0000256" key="15">
    <source>
        <dbReference type="PIRSR" id="PIRSR006404-1"/>
    </source>
</evidence>
<evidence type="ECO:0000313" key="19">
    <source>
        <dbReference type="EMBL" id="GAL82990.1"/>
    </source>
</evidence>
<keyword evidence="6 14" id="KW-0479">Metal-binding</keyword>
<dbReference type="Pfam" id="PF02163">
    <property type="entry name" value="Peptidase_M50"/>
    <property type="match status" value="1"/>
</dbReference>
<feature type="transmembrane region" description="Helical" evidence="14">
    <location>
        <begin position="99"/>
        <end position="119"/>
    </location>
</feature>
<keyword evidence="3 14" id="KW-1003">Cell membrane</keyword>
<name>A0A098L8E1_9BACT</name>
<keyword evidence="9 14" id="KW-0862">Zinc</keyword>
<dbReference type="OrthoDB" id="9800627at2"/>
<dbReference type="InterPro" id="IPR046342">
    <property type="entry name" value="CBS_dom_sf"/>
</dbReference>
<evidence type="ECO:0000256" key="3">
    <source>
        <dbReference type="ARBA" id="ARBA00022475"/>
    </source>
</evidence>
<dbReference type="Proteomes" id="UP000030185">
    <property type="component" value="Unassembled WGS sequence"/>
</dbReference>
<dbReference type="PIRSF" id="PIRSF006404">
    <property type="entry name" value="UCP006404_Pept_M50_CBS"/>
    <property type="match status" value="1"/>
</dbReference>
<evidence type="ECO:0000256" key="4">
    <source>
        <dbReference type="ARBA" id="ARBA00022670"/>
    </source>
</evidence>
<dbReference type="GO" id="GO:0005886">
    <property type="term" value="C:plasma membrane"/>
    <property type="evidence" value="ECO:0007669"/>
    <property type="project" value="UniProtKB-SubCell"/>
</dbReference>
<keyword evidence="4 14" id="KW-0645">Protease</keyword>
<dbReference type="PANTHER" id="PTHR39188">
    <property type="entry name" value="MEMBRANE-ASSOCIATED ZINC METALLOPROTEASE M50B"/>
    <property type="match status" value="1"/>
</dbReference>
<evidence type="ECO:0000256" key="7">
    <source>
        <dbReference type="ARBA" id="ARBA00022737"/>
    </source>
</evidence>
<evidence type="ECO:0000256" key="5">
    <source>
        <dbReference type="ARBA" id="ARBA00022692"/>
    </source>
</evidence>
<feature type="domain" description="CBS" evidence="17">
    <location>
        <begin position="235"/>
        <end position="288"/>
    </location>
</feature>
<comment type="caution">
    <text evidence="19">The sequence shown here is derived from an EMBL/GenBank/DDBJ whole genome shotgun (WGS) entry which is preliminary data.</text>
</comment>
<evidence type="ECO:0000256" key="6">
    <source>
        <dbReference type="ARBA" id="ARBA00022723"/>
    </source>
</evidence>
<proteinExistence type="inferred from homology"/>
<sequence length="358" mass="40471">MRWSLYIGKYGGTKVLIHWTFLLLLLWIGFSAYRQGATAPEILLTVSFILTVFICVLLHEFGHALTAKKFGIATKKITLLPIGGLASIERIPEDPKKELWITVAGPMVNVIIAILLYLILGNKVIMTGNRNNVISADTFFQSLFWINVTLVIFNIIPAFPMDGGRILRALLAIKMGRFRATKIASHLGQFVAVGFFFLGLFYSPLLMFIAAFIFFGAYAENMSVQQMEFLRGHVVKEAMMKHFIIINSQTTIKEAADKLLEGWDHNFIIAENSEIQGIIKRDSLFSSLKSYNPLAPVKDIMKTTFRTFEEHEQLSKIYHFVQEDPTGYFPVLNNGVLTGVINLDNLNEFVMIQSALKY</sequence>
<evidence type="ECO:0000256" key="14">
    <source>
        <dbReference type="PIRNR" id="PIRNR006404"/>
    </source>
</evidence>
<dbReference type="GO" id="GO:0006508">
    <property type="term" value="P:proteolysis"/>
    <property type="evidence" value="ECO:0007669"/>
    <property type="project" value="UniProtKB-KW"/>
</dbReference>
<feature type="binding site" evidence="16">
    <location>
        <position position="63"/>
    </location>
    <ligand>
        <name>Zn(2+)</name>
        <dbReference type="ChEBI" id="CHEBI:29105"/>
        <note>catalytic</note>
    </ligand>
</feature>
<dbReference type="GO" id="GO:0046872">
    <property type="term" value="F:metal ion binding"/>
    <property type="evidence" value="ECO:0007669"/>
    <property type="project" value="UniProtKB-UniRule"/>
</dbReference>
<feature type="transmembrane region" description="Helical" evidence="14">
    <location>
        <begin position="139"/>
        <end position="159"/>
    </location>
</feature>
<protein>
    <recommendedName>
        <fullName evidence="14">Zinc metalloprotease</fullName>
    </recommendedName>
</protein>
<dbReference type="EMBL" id="BBLT01000001">
    <property type="protein sequence ID" value="GAL82990.1"/>
    <property type="molecule type" value="Genomic_DNA"/>
</dbReference>
<keyword evidence="12" id="KW-0129">CBS domain</keyword>
<evidence type="ECO:0000259" key="18">
    <source>
        <dbReference type="Pfam" id="PF02163"/>
    </source>
</evidence>
<reference evidence="19 20" key="1">
    <citation type="submission" date="2014-09" db="EMBL/GenBank/DDBJ databases">
        <title>Sporocytophaga myxococcoides PG-01 genome sequencing.</title>
        <authorList>
            <person name="Liu L."/>
            <person name="Gao P.J."/>
            <person name="Chen G.J."/>
            <person name="Wang L.S."/>
        </authorList>
    </citation>
    <scope>NUCLEOTIDE SEQUENCE [LARGE SCALE GENOMIC DNA]</scope>
    <source>
        <strain evidence="19 20">PG-01</strain>
    </source>
</reference>
<feature type="transmembrane region" description="Helical" evidence="14">
    <location>
        <begin position="204"/>
        <end position="221"/>
    </location>
</feature>
<evidence type="ECO:0000256" key="8">
    <source>
        <dbReference type="ARBA" id="ARBA00022801"/>
    </source>
</evidence>
<keyword evidence="5 14" id="KW-0812">Transmembrane</keyword>
<dbReference type="Pfam" id="PF00571">
    <property type="entry name" value="CBS"/>
    <property type="match status" value="1"/>
</dbReference>
<feature type="binding site" evidence="16">
    <location>
        <position position="59"/>
    </location>
    <ligand>
        <name>Zn(2+)</name>
        <dbReference type="ChEBI" id="CHEBI:29105"/>
        <note>catalytic</note>
    </ligand>
</feature>
<evidence type="ECO:0000256" key="1">
    <source>
        <dbReference type="ARBA" id="ARBA00004651"/>
    </source>
</evidence>
<comment type="cofactor">
    <cofactor evidence="14 16">
        <name>Zn(2+)</name>
        <dbReference type="ChEBI" id="CHEBI:29105"/>
    </cofactor>
    <text evidence="14 16">Binds 1 zinc ion per subunit.</text>
</comment>
<dbReference type="eggNOG" id="COG1994">
    <property type="taxonomic scope" value="Bacteria"/>
</dbReference>
<organism evidence="19 20">
    <name type="scientific">Sporocytophaga myxococcoides</name>
    <dbReference type="NCBI Taxonomy" id="153721"/>
    <lineage>
        <taxon>Bacteria</taxon>
        <taxon>Pseudomonadati</taxon>
        <taxon>Bacteroidota</taxon>
        <taxon>Cytophagia</taxon>
        <taxon>Cytophagales</taxon>
        <taxon>Cytophagaceae</taxon>
        <taxon>Sporocytophaga</taxon>
    </lineage>
</organism>
<evidence type="ECO:0000256" key="2">
    <source>
        <dbReference type="ARBA" id="ARBA00007931"/>
    </source>
</evidence>
<dbReference type="PANTHER" id="PTHR39188:SF3">
    <property type="entry name" value="STAGE IV SPORULATION PROTEIN FB"/>
    <property type="match status" value="1"/>
</dbReference>
<dbReference type="STRING" id="153721.MYP_216"/>
<dbReference type="InterPro" id="IPR008915">
    <property type="entry name" value="Peptidase_M50"/>
</dbReference>
<evidence type="ECO:0000313" key="20">
    <source>
        <dbReference type="Proteomes" id="UP000030185"/>
    </source>
</evidence>
<dbReference type="InterPro" id="IPR000644">
    <property type="entry name" value="CBS_dom"/>
</dbReference>
<dbReference type="SUPFAM" id="SSF54631">
    <property type="entry name" value="CBS-domain pair"/>
    <property type="match status" value="1"/>
</dbReference>
<keyword evidence="11 14" id="KW-0482">Metalloprotease</keyword>
<dbReference type="eggNOG" id="COG0517">
    <property type="taxonomic scope" value="Bacteria"/>
</dbReference>
<dbReference type="CDD" id="cd06164">
    <property type="entry name" value="S2P-M50_SpoIVFB_CBS"/>
    <property type="match status" value="1"/>
</dbReference>
<keyword evidence="10 14" id="KW-1133">Transmembrane helix</keyword>
<dbReference type="InterPro" id="IPR016483">
    <property type="entry name" value="UCP006404_Pept_M50_CBS"/>
</dbReference>
<evidence type="ECO:0000256" key="13">
    <source>
        <dbReference type="ARBA" id="ARBA00023136"/>
    </source>
</evidence>
<feature type="transmembrane region" description="Helical" evidence="14">
    <location>
        <begin position="42"/>
        <end position="61"/>
    </location>
</feature>
<accession>A0A098L8E1</accession>
<dbReference type="RefSeq" id="WP_045457252.1">
    <property type="nucleotide sequence ID" value="NZ_BBLT01000001.1"/>
</dbReference>
<dbReference type="GO" id="GO:0008237">
    <property type="term" value="F:metallopeptidase activity"/>
    <property type="evidence" value="ECO:0007669"/>
    <property type="project" value="UniProtKB-UniRule"/>
</dbReference>
<evidence type="ECO:0000256" key="12">
    <source>
        <dbReference type="ARBA" id="ARBA00023122"/>
    </source>
</evidence>
<feature type="binding site" evidence="16">
    <location>
        <position position="162"/>
    </location>
    <ligand>
        <name>Zn(2+)</name>
        <dbReference type="ChEBI" id="CHEBI:29105"/>
        <note>catalytic</note>
    </ligand>
</feature>
<evidence type="ECO:0000256" key="10">
    <source>
        <dbReference type="ARBA" id="ARBA00022989"/>
    </source>
</evidence>
<gene>
    <name evidence="19" type="ORF">MYP_216</name>
</gene>
<keyword evidence="13 14" id="KW-0472">Membrane</keyword>
<evidence type="ECO:0000259" key="17">
    <source>
        <dbReference type="Pfam" id="PF00571"/>
    </source>
</evidence>
<feature type="transmembrane region" description="Helical" evidence="14">
    <location>
        <begin position="12"/>
        <end position="30"/>
    </location>
</feature>
<evidence type="ECO:0000256" key="9">
    <source>
        <dbReference type="ARBA" id="ARBA00022833"/>
    </source>
</evidence>
<evidence type="ECO:0000256" key="16">
    <source>
        <dbReference type="PIRSR" id="PIRSR006404-2"/>
    </source>
</evidence>
<feature type="domain" description="Peptidase M50" evidence="18">
    <location>
        <begin position="48"/>
        <end position="192"/>
    </location>
</feature>
<keyword evidence="8 14" id="KW-0378">Hydrolase</keyword>
<evidence type="ECO:0000256" key="11">
    <source>
        <dbReference type="ARBA" id="ARBA00023049"/>
    </source>
</evidence>
<comment type="subcellular location">
    <subcellularLocation>
        <location evidence="1 14">Cell membrane</location>
        <topology evidence="1 14">Multi-pass membrane protein</topology>
    </subcellularLocation>
</comment>
<keyword evidence="20" id="KW-1185">Reference proteome</keyword>
<comment type="similarity">
    <text evidence="2 14">Belongs to the peptidase M50B family.</text>
</comment>
<keyword evidence="7" id="KW-0677">Repeat</keyword>
<feature type="active site" evidence="15">
    <location>
        <position position="60"/>
    </location>
</feature>
<dbReference type="Gene3D" id="3.10.580.10">
    <property type="entry name" value="CBS-domain"/>
    <property type="match status" value="1"/>
</dbReference>
<dbReference type="AlphaFoldDB" id="A0A098L8E1"/>